<dbReference type="RefSeq" id="WP_137696926.1">
    <property type="nucleotide sequence ID" value="NZ_CP061336.1"/>
</dbReference>
<evidence type="ECO:0000313" key="8">
    <source>
        <dbReference type="EMBL" id="QNU66182.1"/>
    </source>
</evidence>
<dbReference type="InterPro" id="IPR007197">
    <property type="entry name" value="rSAM"/>
</dbReference>
<dbReference type="SUPFAM" id="SSF102114">
    <property type="entry name" value="Radical SAM enzymes"/>
    <property type="match status" value="1"/>
</dbReference>
<name>A0A4U7JLW2_9FIRM</name>
<sequence length="383" mass="44955">MSKYSDEITVIIKPTNMCNLRCKYCYHAERGYSADVISDTILEKCFSTILPNYRVVTYMWHGGEPLMLPLSFYDKVLELQHKYRTDNEQEIRNLMQSNGTLITDDVSHYLKKYNIGIQVSFDGPSNNEIRGHTEDTLRGIENLMKQGLNVNVISVVGSHNVNRLQEIYNYSKEKNFTLRLNPMFASGNAMNNRDILLNEKEYVEGMCSLFDFWSRDEMCNISIPSFEEYVQTVMFNKGKSCSNSMCLYRWISIDHNGDIYPCGRAYTIEYNMGNIEKFSNIREVFETELYKEYVRRVDIRHSKCKENCELYKFCRANCNNSAIIENGLENIPEFSCNTYKRIFYHVRSRLLEIRNDIFLARKVRINSFIKEQFGLVLSSVERL</sequence>
<keyword evidence="2" id="KW-0949">S-adenosyl-L-methionine</keyword>
<organism evidence="8 9">
    <name type="scientific">Ruminiclostridium herbifermentans</name>
    <dbReference type="NCBI Taxonomy" id="2488810"/>
    <lineage>
        <taxon>Bacteria</taxon>
        <taxon>Bacillati</taxon>
        <taxon>Bacillota</taxon>
        <taxon>Clostridia</taxon>
        <taxon>Eubacteriales</taxon>
        <taxon>Oscillospiraceae</taxon>
        <taxon>Ruminiclostridium</taxon>
    </lineage>
</organism>
<comment type="cofactor">
    <cofactor evidence="1">
        <name>[4Fe-4S] cluster</name>
        <dbReference type="ChEBI" id="CHEBI:49883"/>
    </cofactor>
</comment>
<dbReference type="Pfam" id="PF13186">
    <property type="entry name" value="SPASM"/>
    <property type="match status" value="1"/>
</dbReference>
<keyword evidence="5" id="KW-0411">Iron-sulfur</keyword>
<comment type="similarity">
    <text evidence="6">Belongs to the radical SAM superfamily. Anaerobic sulfatase-maturating enzyme family.</text>
</comment>
<keyword evidence="4" id="KW-0408">Iron</keyword>
<feature type="domain" description="Radical SAM core" evidence="7">
    <location>
        <begin position="4"/>
        <end position="220"/>
    </location>
</feature>
<dbReference type="AlphaFoldDB" id="A0A4U7JLW2"/>
<evidence type="ECO:0000313" key="9">
    <source>
        <dbReference type="Proteomes" id="UP000306409"/>
    </source>
</evidence>
<dbReference type="GO" id="GO:0016491">
    <property type="term" value="F:oxidoreductase activity"/>
    <property type="evidence" value="ECO:0007669"/>
    <property type="project" value="InterPro"/>
</dbReference>
<dbReference type="SFLD" id="SFLDG01067">
    <property type="entry name" value="SPASM/twitch_domain_containing"/>
    <property type="match status" value="1"/>
</dbReference>
<proteinExistence type="inferred from homology"/>
<dbReference type="GO" id="GO:0046872">
    <property type="term" value="F:metal ion binding"/>
    <property type="evidence" value="ECO:0007669"/>
    <property type="project" value="UniProtKB-KW"/>
</dbReference>
<dbReference type="PANTHER" id="PTHR43273:SF3">
    <property type="entry name" value="ANAEROBIC SULFATASE-MATURATING ENZYME HOMOLOG ASLB-RELATED"/>
    <property type="match status" value="1"/>
</dbReference>
<dbReference type="Gene3D" id="3.20.20.70">
    <property type="entry name" value="Aldolase class I"/>
    <property type="match status" value="1"/>
</dbReference>
<dbReference type="Proteomes" id="UP000306409">
    <property type="component" value="Chromosome"/>
</dbReference>
<dbReference type="InterPro" id="IPR023867">
    <property type="entry name" value="Sulphatase_maturase_rSAM"/>
</dbReference>
<dbReference type="KEGG" id="rher:EHE19_015040"/>
<evidence type="ECO:0000256" key="4">
    <source>
        <dbReference type="ARBA" id="ARBA00023004"/>
    </source>
</evidence>
<protein>
    <submittedName>
        <fullName evidence="8">Radical SAM protein</fullName>
    </submittedName>
</protein>
<dbReference type="SFLD" id="SFLDS00029">
    <property type="entry name" value="Radical_SAM"/>
    <property type="match status" value="1"/>
</dbReference>
<evidence type="ECO:0000256" key="3">
    <source>
        <dbReference type="ARBA" id="ARBA00022723"/>
    </source>
</evidence>
<evidence type="ECO:0000256" key="1">
    <source>
        <dbReference type="ARBA" id="ARBA00001966"/>
    </source>
</evidence>
<dbReference type="NCBIfam" id="TIGR04085">
    <property type="entry name" value="rSAM_more_4Fe4S"/>
    <property type="match status" value="1"/>
</dbReference>
<keyword evidence="9" id="KW-1185">Reference proteome</keyword>
<dbReference type="CDD" id="cd01335">
    <property type="entry name" value="Radical_SAM"/>
    <property type="match status" value="1"/>
</dbReference>
<evidence type="ECO:0000256" key="2">
    <source>
        <dbReference type="ARBA" id="ARBA00022691"/>
    </source>
</evidence>
<dbReference type="SFLD" id="SFLDG01386">
    <property type="entry name" value="main_SPASM_domain-containing"/>
    <property type="match status" value="1"/>
</dbReference>
<dbReference type="GO" id="GO:0051536">
    <property type="term" value="F:iron-sulfur cluster binding"/>
    <property type="evidence" value="ECO:0007669"/>
    <property type="project" value="UniProtKB-KW"/>
</dbReference>
<dbReference type="PANTHER" id="PTHR43273">
    <property type="entry name" value="ANAEROBIC SULFATASE-MATURATING ENZYME HOMOLOG ASLB-RELATED"/>
    <property type="match status" value="1"/>
</dbReference>
<evidence type="ECO:0000256" key="5">
    <source>
        <dbReference type="ARBA" id="ARBA00023014"/>
    </source>
</evidence>
<dbReference type="SFLD" id="SFLDG01072">
    <property type="entry name" value="dehydrogenase_like"/>
    <property type="match status" value="1"/>
</dbReference>
<gene>
    <name evidence="8" type="ORF">EHE19_015040</name>
</gene>
<dbReference type="OrthoDB" id="9808591at2"/>
<reference evidence="8 9" key="1">
    <citation type="submission" date="2020-09" db="EMBL/GenBank/DDBJ databases">
        <title>Characterization and genome sequencing of Ruminiclostridium sp. nov. MA18.</title>
        <authorList>
            <person name="Rettenmaier R."/>
            <person name="Kowollik M.-L."/>
            <person name="Liebl W."/>
            <person name="Zverlov V."/>
        </authorList>
    </citation>
    <scope>NUCLEOTIDE SEQUENCE [LARGE SCALE GENOMIC DNA]</scope>
    <source>
        <strain evidence="8 9">MA18</strain>
    </source>
</reference>
<keyword evidence="3" id="KW-0479">Metal-binding</keyword>
<dbReference type="InterPro" id="IPR058240">
    <property type="entry name" value="rSAM_sf"/>
</dbReference>
<dbReference type="PROSITE" id="PS51918">
    <property type="entry name" value="RADICAL_SAM"/>
    <property type="match status" value="1"/>
</dbReference>
<dbReference type="InterPro" id="IPR013785">
    <property type="entry name" value="Aldolase_TIM"/>
</dbReference>
<accession>A0A4U7JLW2</accession>
<dbReference type="Pfam" id="PF04055">
    <property type="entry name" value="Radical_SAM"/>
    <property type="match status" value="1"/>
</dbReference>
<evidence type="ECO:0000256" key="6">
    <source>
        <dbReference type="ARBA" id="ARBA00023601"/>
    </source>
</evidence>
<dbReference type="InterPro" id="IPR023885">
    <property type="entry name" value="4Fe4S-binding_SPASM_dom"/>
</dbReference>
<evidence type="ECO:0000259" key="7">
    <source>
        <dbReference type="PROSITE" id="PS51918"/>
    </source>
</evidence>
<dbReference type="EMBL" id="CP061336">
    <property type="protein sequence ID" value="QNU66182.1"/>
    <property type="molecule type" value="Genomic_DNA"/>
</dbReference>